<dbReference type="EnsemblMetazoa" id="XM_022814513">
    <property type="protein sequence ID" value="XP_022670248"/>
    <property type="gene ID" value="LOC111254053"/>
</dbReference>
<dbReference type="RefSeq" id="XP_022670248.1">
    <property type="nucleotide sequence ID" value="XM_022814513.1"/>
</dbReference>
<dbReference type="GeneID" id="111254053"/>
<organism evidence="4 5">
    <name type="scientific">Varroa destructor</name>
    <name type="common">Honeybee mite</name>
    <dbReference type="NCBI Taxonomy" id="109461"/>
    <lineage>
        <taxon>Eukaryota</taxon>
        <taxon>Metazoa</taxon>
        <taxon>Ecdysozoa</taxon>
        <taxon>Arthropoda</taxon>
        <taxon>Chelicerata</taxon>
        <taxon>Arachnida</taxon>
        <taxon>Acari</taxon>
        <taxon>Parasitiformes</taxon>
        <taxon>Mesostigmata</taxon>
        <taxon>Gamasina</taxon>
        <taxon>Dermanyssoidea</taxon>
        <taxon>Varroidae</taxon>
        <taxon>Varroa</taxon>
    </lineage>
</organism>
<dbReference type="EnsemblMetazoa" id="XM_022814514">
    <property type="protein sequence ID" value="XP_022670249"/>
    <property type="gene ID" value="LOC111254053"/>
</dbReference>
<reference evidence="4" key="1">
    <citation type="submission" date="2021-01" db="UniProtKB">
        <authorList>
            <consortium name="EnsemblMetazoa"/>
        </authorList>
    </citation>
    <scope>IDENTIFICATION</scope>
</reference>
<dbReference type="InParanoid" id="A0A7M7KSZ6"/>
<feature type="domain" description="AB hydrolase-1" evidence="3">
    <location>
        <begin position="143"/>
        <end position="216"/>
    </location>
</feature>
<dbReference type="EnsemblMetazoa" id="XM_022814515">
    <property type="protein sequence ID" value="XP_022670250"/>
    <property type="gene ID" value="LOC111254053"/>
</dbReference>
<dbReference type="InterPro" id="IPR029058">
    <property type="entry name" value="AB_hydrolase_fold"/>
</dbReference>
<dbReference type="Gene3D" id="3.40.50.1820">
    <property type="entry name" value="alpha/beta hydrolase"/>
    <property type="match status" value="1"/>
</dbReference>
<proteinExistence type="predicted"/>
<dbReference type="RefSeq" id="XP_022670249.1">
    <property type="nucleotide sequence ID" value="XM_022814514.1"/>
</dbReference>
<dbReference type="RefSeq" id="XP_022670250.1">
    <property type="nucleotide sequence ID" value="XM_022814515.1"/>
</dbReference>
<dbReference type="OrthoDB" id="10249433at2759"/>
<evidence type="ECO:0000256" key="1">
    <source>
        <dbReference type="ARBA" id="ARBA00040125"/>
    </source>
</evidence>
<protein>
    <recommendedName>
        <fullName evidence="1">Protein ABHD13</fullName>
    </recommendedName>
    <alternativeName>
        <fullName evidence="2">Alpha/beta hydrolase domain-containing protein 13</fullName>
    </alternativeName>
</protein>
<dbReference type="SUPFAM" id="SSF53474">
    <property type="entry name" value="alpha/beta-Hydrolases"/>
    <property type="match status" value="1"/>
</dbReference>
<dbReference type="AlphaFoldDB" id="A0A7M7KSZ6"/>
<dbReference type="KEGG" id="vde:111254053"/>
<dbReference type="PANTHER" id="PTHR12277:SF81">
    <property type="entry name" value="PROTEIN ABHD13"/>
    <property type="match status" value="1"/>
</dbReference>
<accession>A0A7M7KSZ6</accession>
<dbReference type="Proteomes" id="UP000594260">
    <property type="component" value="Unplaced"/>
</dbReference>
<evidence type="ECO:0000313" key="5">
    <source>
        <dbReference type="Proteomes" id="UP000594260"/>
    </source>
</evidence>
<dbReference type="InterPro" id="IPR000073">
    <property type="entry name" value="AB_hydrolase_1"/>
</dbReference>
<dbReference type="RefSeq" id="XP_022670251.1">
    <property type="nucleotide sequence ID" value="XM_022814516.1"/>
</dbReference>
<dbReference type="EnsemblMetazoa" id="XM_022814516">
    <property type="protein sequence ID" value="XP_022670251"/>
    <property type="gene ID" value="LOC111254053"/>
</dbReference>
<name>A0A7M7KSZ6_VARDE</name>
<dbReference type="Pfam" id="PF00561">
    <property type="entry name" value="Abhydrolase_1"/>
    <property type="match status" value="1"/>
</dbReference>
<evidence type="ECO:0000259" key="3">
    <source>
        <dbReference type="Pfam" id="PF00561"/>
    </source>
</evidence>
<dbReference type="PANTHER" id="PTHR12277">
    <property type="entry name" value="ALPHA/BETA HYDROLASE DOMAIN-CONTAINING PROTEIN"/>
    <property type="match status" value="1"/>
</dbReference>
<evidence type="ECO:0000256" key="2">
    <source>
        <dbReference type="ARBA" id="ARBA00042701"/>
    </source>
</evidence>
<keyword evidence="5" id="KW-1185">Reference proteome</keyword>
<sequence length="401" mass="44786">MSRKKRCSCKGRTNKKHTFQLTRTLCAALSQLCWVFCCPPCPPCIIRKIAFHPPKPPTYKIVTTSKGMPKMVIQDESLKILPLPQMRSKTILLYEKISTCMCREHKKIVAMQWLHTSETSRSNLVILHSHVNAADLGTVQFPMETLARRTGCDVIAYDYSGYGGSDGSPSEDVILRNADMVMKYINDVLHRPPSDVIVYGQSIGSVPTWYLASKYDVAGVIQLSGLYSGWRTLNRESGSIENVSQSGCCCLNPFNNAGLVKEVRSPVLLIHGKADEVIQFSHAVELLRLCGAFAVPPLWIDGIGHVGIERTREFYERVNKFLHEEVRRFAAAQLAVSNSTISSRSADTPSAAVPTTRLTRNIQLSPKFAQSSDANQTKSKPIRMIRDISKFTAGFWRMESE</sequence>
<evidence type="ECO:0000313" key="4">
    <source>
        <dbReference type="EnsemblMetazoa" id="XP_022670248"/>
    </source>
</evidence>
<dbReference type="OMA" id="ACKVATR"/>